<dbReference type="PANTHER" id="PTHR43002">
    <property type="entry name" value="GLYCOGEN DEBRANCHING ENZYME"/>
    <property type="match status" value="1"/>
</dbReference>
<dbReference type="CDD" id="cd10315">
    <property type="entry name" value="CBM41_pullulanase"/>
    <property type="match status" value="1"/>
</dbReference>
<dbReference type="SUPFAM" id="SSF51011">
    <property type="entry name" value="Glycosyl hydrolase domain"/>
    <property type="match status" value="1"/>
</dbReference>
<dbReference type="Pfam" id="PF03714">
    <property type="entry name" value="PUD"/>
    <property type="match status" value="1"/>
</dbReference>
<dbReference type="NCBIfam" id="TIGR02103">
    <property type="entry name" value="pullul_strch"/>
    <property type="match status" value="1"/>
</dbReference>
<dbReference type="InterPro" id="IPR040671">
    <property type="entry name" value="Pullulanase_N2"/>
</dbReference>
<name>A0A6I2L6J8_9BURK</name>
<dbReference type="GO" id="GO:0030246">
    <property type="term" value="F:carbohydrate binding"/>
    <property type="evidence" value="ECO:0007669"/>
    <property type="project" value="InterPro"/>
</dbReference>
<dbReference type="SMART" id="SM00642">
    <property type="entry name" value="Aamy"/>
    <property type="match status" value="1"/>
</dbReference>
<keyword evidence="3" id="KW-0378">Hydrolase</keyword>
<dbReference type="InterPro" id="IPR017853">
    <property type="entry name" value="GH"/>
</dbReference>
<evidence type="ECO:0000256" key="4">
    <source>
        <dbReference type="ARBA" id="ARBA00023295"/>
    </source>
</evidence>
<evidence type="ECO:0000256" key="9">
    <source>
        <dbReference type="SAM" id="SignalP"/>
    </source>
</evidence>
<evidence type="ECO:0000256" key="1">
    <source>
        <dbReference type="ARBA" id="ARBA00008061"/>
    </source>
</evidence>
<accession>A0A6I2L6J8</accession>
<dbReference type="Pfam" id="PF17967">
    <property type="entry name" value="Pullulanase_N2"/>
    <property type="match status" value="1"/>
</dbReference>
<dbReference type="AlphaFoldDB" id="A0A6I2L6J8"/>
<sequence>MRPNCSFVSTMKFMLAVAALTSLAACGGGGSDTDAATPTPKASTLAAVSLQGSVSALAATPVAAGNIRMHYHRAQGDTAQWGVYSWDGPVTPSSAWITDRFMMTQSDSFGGYVDIPINTSKSAIWFLVTDGSGNKNCGNDQSATFNSYIATAGQEIWMLEGDCTVYNSQPAISYGNLNNASAHWLDNATLAWPGVPASGASYRLYYAANGGLGSAPEGVTGADGSIALSASATLPAALLTKYPHLAGATALSMSSSDAATIAAKASNQFAVAQFNASGQIVQVTSLQIAGMLDSVFASSAASATLGLSFERNGAPTFRLWAPTAKSVSLSLYPDASSASTVTRAMTKNAASGVWSYTAPDASWINRYYYTYNVQVLSRWAGNTLVNNSVTDPYSLSLNANSQRSFVANLDSRALKPDGWDYHNVPRLAYPTDIALYELHIRDFSASDASVPSAHRGKYLAFTDRGSNGMRHLRGLQQAGLTHVHLLPTFDIASVNETGCVTPTIPNGAANGTEQQAAVEAARGTDCFNWGYDPVHYTAPEGSYASNANDGALRVREFRAMVQGLHEQGLRVVMDVVYNHTSASQQGALSVLDKIVPTYYYRLNAGGSITNDSCCADTASENTMMAKLMIDSTSTWARDYKVDGFRFDIMGFTPLAVMKQLQTAVNQAAGRDIYLYGEAWNFGTVANDARFVQARQANMFGSGIGSFNDRIRDTMRGGGCCDSGDALLTQQGLVNGVYSAPNGYSTQTRDDLLRLGDLAKVALSGTLRDYSFTDRAGVLRKNSEIDYFGQQAGFAAQPSETINYIEAHDNQTLFDINAFKLAPTTSLSDRVRMQNLGAAFTILSQGVPFLHAGQEILRSKSLDRDSYDSGDWFNKLDYSYQANNFGVGLPLAAVNQSNWSLMSPILANPLIAPDSSAIVSARNAVQDLLEIRQDSSLFRLRTAQDVSERLRFHNTGAAQVPGVIALSIDGQHPRRYADARYKSVVTLFNVTPTTQTVTLPELAGRALRLHPVQRQSADALARGASYVSASGRFTLPPRSTVVFVENASHSAADD</sequence>
<dbReference type="InterPro" id="IPR013780">
    <property type="entry name" value="Glyco_hydro_b"/>
</dbReference>
<dbReference type="Gene3D" id="3.20.20.80">
    <property type="entry name" value="Glycosidases"/>
    <property type="match status" value="1"/>
</dbReference>
<comment type="catalytic activity">
    <reaction evidence="5">
        <text>Hydrolysis of (1-&gt;6)-alpha-D-glucosidic linkages in pullulan, amylopectin and glycogen, and in the alpha- and beta-limit dextrins of amylopectin and glycogen.</text>
        <dbReference type="EC" id="3.2.1.41"/>
    </reaction>
</comment>
<dbReference type="Gene3D" id="2.60.40.1110">
    <property type="match status" value="1"/>
</dbReference>
<evidence type="ECO:0000259" key="10">
    <source>
        <dbReference type="SMART" id="SM00642"/>
    </source>
</evidence>
<dbReference type="GO" id="GO:0051060">
    <property type="term" value="F:pullulanase activity"/>
    <property type="evidence" value="ECO:0007669"/>
    <property type="project" value="UniProtKB-EC"/>
</dbReference>
<dbReference type="InterPro" id="IPR013784">
    <property type="entry name" value="Carb-bd-like_fold"/>
</dbReference>
<dbReference type="Gene3D" id="2.60.40.10">
    <property type="entry name" value="Immunoglobulins"/>
    <property type="match status" value="1"/>
</dbReference>
<dbReference type="CDD" id="cd02860">
    <property type="entry name" value="E_set_Pullulanase"/>
    <property type="match status" value="1"/>
</dbReference>
<dbReference type="GO" id="GO:0005975">
    <property type="term" value="P:carbohydrate metabolic process"/>
    <property type="evidence" value="ECO:0007669"/>
    <property type="project" value="InterPro"/>
</dbReference>
<evidence type="ECO:0000313" key="12">
    <source>
        <dbReference type="Proteomes" id="UP000433309"/>
    </source>
</evidence>
<comment type="similarity">
    <text evidence="1">Belongs to the glycosyl hydrolase 13 family.</text>
</comment>
<keyword evidence="12" id="KW-1185">Reference proteome</keyword>
<dbReference type="InterPro" id="IPR006047">
    <property type="entry name" value="GH13_cat_dom"/>
</dbReference>
<feature type="chain" id="PRO_5026085823" description="pullulanase" evidence="9">
    <location>
        <begin position="25"/>
        <end position="1053"/>
    </location>
</feature>
<proteinExistence type="inferred from homology"/>
<dbReference type="InterPro" id="IPR004193">
    <property type="entry name" value="Glyco_hydro_13_N"/>
</dbReference>
<dbReference type="Gene3D" id="2.60.40.1130">
    <property type="entry name" value="Rab geranylgeranyltransferase alpha-subunit, insert domain"/>
    <property type="match status" value="1"/>
</dbReference>
<dbReference type="InterPro" id="IPR024561">
    <property type="entry name" value="Pullul_strch_C"/>
</dbReference>
<protein>
    <recommendedName>
        <fullName evidence="6">pullulanase</fullName>
        <ecNumber evidence="6">3.2.1.41</ecNumber>
    </recommendedName>
    <alternativeName>
        <fullName evidence="7">Alpha-dextrin endo-1,6-alpha-glucosidase</fullName>
    </alternativeName>
    <alternativeName>
        <fullName evidence="8">Pullulan 6-glucanohydrolase</fullName>
    </alternativeName>
</protein>
<gene>
    <name evidence="11" type="primary">pulA</name>
    <name evidence="11" type="ORF">GJ699_28275</name>
</gene>
<dbReference type="CDD" id="cd11341">
    <property type="entry name" value="AmyAc_Pullulanase_LD-like"/>
    <property type="match status" value="1"/>
</dbReference>
<dbReference type="InterPro" id="IPR011839">
    <property type="entry name" value="Pullul_strch"/>
</dbReference>
<feature type="signal peptide" evidence="9">
    <location>
        <begin position="1"/>
        <end position="24"/>
    </location>
</feature>
<evidence type="ECO:0000256" key="3">
    <source>
        <dbReference type="ARBA" id="ARBA00022801"/>
    </source>
</evidence>
<dbReference type="Proteomes" id="UP000433309">
    <property type="component" value="Unassembled WGS sequence"/>
</dbReference>
<dbReference type="EMBL" id="WKJK01000020">
    <property type="protein sequence ID" value="MRW93895.1"/>
    <property type="molecule type" value="Genomic_DNA"/>
</dbReference>
<evidence type="ECO:0000256" key="5">
    <source>
        <dbReference type="ARBA" id="ARBA00023965"/>
    </source>
</evidence>
<comment type="caution">
    <text evidence="11">The sequence shown here is derived from an EMBL/GenBank/DDBJ whole genome shotgun (WGS) entry which is preliminary data.</text>
</comment>
<reference evidence="11 12" key="1">
    <citation type="submission" date="2019-11" db="EMBL/GenBank/DDBJ databases">
        <title>Novel species isolated from a subtropical stream in China.</title>
        <authorList>
            <person name="Lu H."/>
        </authorList>
    </citation>
    <scope>NUCLEOTIDE SEQUENCE [LARGE SCALE GENOMIC DNA]</scope>
    <source>
        <strain evidence="11 12">FT80W</strain>
    </source>
</reference>
<dbReference type="SUPFAM" id="SSF81296">
    <property type="entry name" value="E set domains"/>
    <property type="match status" value="2"/>
</dbReference>
<evidence type="ECO:0000313" key="11">
    <source>
        <dbReference type="EMBL" id="MRW93895.1"/>
    </source>
</evidence>
<keyword evidence="4" id="KW-0326">Glycosidase</keyword>
<dbReference type="SUPFAM" id="SSF49452">
    <property type="entry name" value="Starch-binding domain-like"/>
    <property type="match status" value="1"/>
</dbReference>
<dbReference type="Pfam" id="PF02922">
    <property type="entry name" value="CBM_48"/>
    <property type="match status" value="1"/>
</dbReference>
<dbReference type="InterPro" id="IPR013783">
    <property type="entry name" value="Ig-like_fold"/>
</dbReference>
<evidence type="ECO:0000256" key="8">
    <source>
        <dbReference type="ARBA" id="ARBA00031076"/>
    </source>
</evidence>
<organism evidence="11 12">
    <name type="scientific">Duganella guangzhouensis</name>
    <dbReference type="NCBI Taxonomy" id="2666084"/>
    <lineage>
        <taxon>Bacteria</taxon>
        <taxon>Pseudomonadati</taxon>
        <taxon>Pseudomonadota</taxon>
        <taxon>Betaproteobacteria</taxon>
        <taxon>Burkholderiales</taxon>
        <taxon>Oxalobacteraceae</taxon>
        <taxon>Telluria group</taxon>
        <taxon>Duganella</taxon>
    </lineage>
</organism>
<evidence type="ECO:0000256" key="7">
    <source>
        <dbReference type="ARBA" id="ARBA00029618"/>
    </source>
</evidence>
<dbReference type="PROSITE" id="PS51257">
    <property type="entry name" value="PROKAR_LIPOPROTEIN"/>
    <property type="match status" value="1"/>
</dbReference>
<keyword evidence="2 9" id="KW-0732">Signal</keyword>
<dbReference type="InterPro" id="IPR014756">
    <property type="entry name" value="Ig_E-set"/>
</dbReference>
<dbReference type="InterPro" id="IPR005323">
    <property type="entry name" value="CBM41_pullulanase"/>
</dbReference>
<feature type="domain" description="Glycosyl hydrolase family 13 catalytic" evidence="10">
    <location>
        <begin position="502"/>
        <end position="879"/>
    </location>
</feature>
<dbReference type="Gene3D" id="2.60.40.1180">
    <property type="entry name" value="Golgi alpha-mannosidase II"/>
    <property type="match status" value="1"/>
</dbReference>
<evidence type="ECO:0000256" key="2">
    <source>
        <dbReference type="ARBA" id="ARBA00022729"/>
    </source>
</evidence>
<dbReference type="EC" id="3.2.1.41" evidence="6"/>
<dbReference type="Pfam" id="PF11852">
    <property type="entry name" value="Pullul_strch_C"/>
    <property type="match status" value="1"/>
</dbReference>
<dbReference type="SUPFAM" id="SSF51445">
    <property type="entry name" value="(Trans)glycosidases"/>
    <property type="match status" value="1"/>
</dbReference>
<evidence type="ECO:0000256" key="6">
    <source>
        <dbReference type="ARBA" id="ARBA00024062"/>
    </source>
</evidence>